<name>A0A4Y8LT94_9BACL</name>
<dbReference type="AlphaFoldDB" id="A0A4Y8LT94"/>
<sequence length="203" mass="23077">METVGIVFRRHPELEPTGKLSLLGEASCSAERMSAYVRRRNPRAPEVAELYLRLGKRYGVRGDVAYCQAAYETRCWTIEGSGLIWSPVLLDQWTEESFVEERMQLLYTFATELPLPQGMIKAERQIAVIERSGWRGKASCWEDLNGKWSSPGLSRYGQDIVAMWRCMVEWRGKGEVRINQRESCMGRAGHPIASVGKCNDTRG</sequence>
<accession>A0A4Y8LT94</accession>
<dbReference type="EMBL" id="SOMN01000029">
    <property type="protein sequence ID" value="TFE24010.1"/>
    <property type="molecule type" value="Genomic_DNA"/>
</dbReference>
<dbReference type="RefSeq" id="WP_135153542.1">
    <property type="nucleotide sequence ID" value="NZ_SOMN01000029.1"/>
</dbReference>
<gene>
    <name evidence="1" type="ORF">E2980_17525</name>
</gene>
<dbReference type="OrthoDB" id="9763643at2"/>
<comment type="caution">
    <text evidence="1">The sequence shown here is derived from an EMBL/GenBank/DDBJ whole genome shotgun (WGS) entry which is preliminary data.</text>
</comment>
<proteinExistence type="predicted"/>
<protein>
    <submittedName>
        <fullName evidence="1">Uncharacterized protein</fullName>
    </submittedName>
</protein>
<reference evidence="1 2" key="1">
    <citation type="submission" date="2019-03" db="EMBL/GenBank/DDBJ databases">
        <title>Cohnella endophytica sp. nov., a novel endophytic bacterium isolated from bark of Sonneratia apetala.</title>
        <authorList>
            <person name="Tuo L."/>
        </authorList>
    </citation>
    <scope>NUCLEOTIDE SEQUENCE [LARGE SCALE GENOMIC DNA]</scope>
    <source>
        <strain evidence="1 2">CCTCC AB 208254</strain>
    </source>
</reference>
<evidence type="ECO:0000313" key="2">
    <source>
        <dbReference type="Proteomes" id="UP000297900"/>
    </source>
</evidence>
<dbReference type="Proteomes" id="UP000297900">
    <property type="component" value="Unassembled WGS sequence"/>
</dbReference>
<organism evidence="1 2">
    <name type="scientific">Cohnella luojiensis</name>
    <dbReference type="NCBI Taxonomy" id="652876"/>
    <lineage>
        <taxon>Bacteria</taxon>
        <taxon>Bacillati</taxon>
        <taxon>Bacillota</taxon>
        <taxon>Bacilli</taxon>
        <taxon>Bacillales</taxon>
        <taxon>Paenibacillaceae</taxon>
        <taxon>Cohnella</taxon>
    </lineage>
</organism>
<evidence type="ECO:0000313" key="1">
    <source>
        <dbReference type="EMBL" id="TFE24010.1"/>
    </source>
</evidence>
<keyword evidence="2" id="KW-1185">Reference proteome</keyword>